<evidence type="ECO:0000256" key="1">
    <source>
        <dbReference type="SAM" id="Phobius"/>
    </source>
</evidence>
<dbReference type="STRING" id="592015.HMPREF1705_04666"/>
<feature type="transmembrane region" description="Helical" evidence="1">
    <location>
        <begin position="12"/>
        <end position="32"/>
    </location>
</feature>
<dbReference type="AlphaFoldDB" id="A0A0T5X8A4"/>
<keyword evidence="3" id="KW-1185">Reference proteome</keyword>
<dbReference type="EMBL" id="ACJX03000001">
    <property type="protein sequence ID" value="KRT34450.1"/>
    <property type="molecule type" value="Genomic_DNA"/>
</dbReference>
<evidence type="ECO:0000313" key="3">
    <source>
        <dbReference type="Proteomes" id="UP000005273"/>
    </source>
</evidence>
<keyword evidence="1" id="KW-0812">Transmembrane</keyword>
<reference evidence="3" key="1">
    <citation type="submission" date="2012-09" db="EMBL/GenBank/DDBJ databases">
        <authorList>
            <person name="Weinstock G."/>
            <person name="Sodergren E."/>
            <person name="Clifton S."/>
            <person name="Fulton L."/>
            <person name="Fulton B."/>
            <person name="Courtney L."/>
            <person name="Fronick C."/>
            <person name="Harrison M."/>
            <person name="Strong C."/>
            <person name="Farmer C."/>
            <person name="Delehaunty K."/>
            <person name="Markovic C."/>
            <person name="Hall O."/>
            <person name="Minx P."/>
            <person name="Tomlinson C."/>
            <person name="Mitreva M."/>
            <person name="Nelson J."/>
            <person name="Hou S."/>
            <person name="Wollam A."/>
            <person name="Pepin K.H."/>
            <person name="Johnson M."/>
            <person name="Bhonagiri V."/>
            <person name="Nash W.E."/>
            <person name="Suruliraj S."/>
            <person name="Warren W."/>
            <person name="Chinwalla A."/>
            <person name="Mardis E.R."/>
            <person name="Wilson R.K."/>
        </authorList>
    </citation>
    <scope>NUCLEOTIDE SEQUENCE [LARGE SCALE GENOMIC DNA]</scope>
    <source>
        <strain evidence="3">OS1</strain>
    </source>
</reference>
<evidence type="ECO:0000313" key="2">
    <source>
        <dbReference type="EMBL" id="KRT34450.1"/>
    </source>
</evidence>
<keyword evidence="1" id="KW-1133">Transmembrane helix</keyword>
<accession>A0A0T5X8A4</accession>
<gene>
    <name evidence="2" type="ORF">HMPREF1705_04666</name>
</gene>
<name>A0A0T5X8A4_9BACT</name>
<keyword evidence="1" id="KW-0472">Membrane</keyword>
<protein>
    <submittedName>
        <fullName evidence="2">Uncharacterized protein</fullName>
    </submittedName>
</protein>
<comment type="caution">
    <text evidence="2">The sequence shown here is derived from an EMBL/GenBank/DDBJ whole genome shotgun (WGS) entry which is preliminary data.</text>
</comment>
<dbReference type="Proteomes" id="UP000005273">
    <property type="component" value="Unassembled WGS sequence"/>
</dbReference>
<organism evidence="2 3">
    <name type="scientific">Acetomicrobium hydrogeniformans ATCC BAA-1850</name>
    <dbReference type="NCBI Taxonomy" id="592015"/>
    <lineage>
        <taxon>Bacteria</taxon>
        <taxon>Thermotogati</taxon>
        <taxon>Synergistota</taxon>
        <taxon>Synergistia</taxon>
        <taxon>Synergistales</taxon>
        <taxon>Acetomicrobiaceae</taxon>
        <taxon>Acetomicrobium</taxon>
    </lineage>
</organism>
<proteinExistence type="predicted"/>
<sequence>MCYKDSTKRRGPFLFTSENLLQIFYAIFVLLYPQERLDSFLAIVVKSLHVNKIYEWGKGL</sequence>